<evidence type="ECO:0000259" key="7">
    <source>
        <dbReference type="PROSITE" id="PS51755"/>
    </source>
</evidence>
<dbReference type="Proteomes" id="UP000515928">
    <property type="component" value="Chromosome"/>
</dbReference>
<evidence type="ECO:0000313" key="8">
    <source>
        <dbReference type="EMBL" id="QNN60182.1"/>
    </source>
</evidence>
<evidence type="ECO:0000256" key="1">
    <source>
        <dbReference type="ARBA" id="ARBA00023015"/>
    </source>
</evidence>
<dbReference type="SMART" id="SM00862">
    <property type="entry name" value="Trans_reg_C"/>
    <property type="match status" value="1"/>
</dbReference>
<evidence type="ECO:0000313" key="9">
    <source>
        <dbReference type="Proteomes" id="UP000515928"/>
    </source>
</evidence>
<keyword evidence="1" id="KW-0805">Transcription regulation</keyword>
<dbReference type="PANTHER" id="PTHR48111">
    <property type="entry name" value="REGULATOR OF RPOS"/>
    <property type="match status" value="1"/>
</dbReference>
<feature type="DNA-binding region" description="OmpR/PhoB-type" evidence="5">
    <location>
        <begin position="127"/>
        <end position="225"/>
    </location>
</feature>
<dbReference type="RefSeq" id="WP_187533314.1">
    <property type="nucleotide sequence ID" value="NZ_CBCSHU010000026.1"/>
</dbReference>
<keyword evidence="9" id="KW-1185">Reference proteome</keyword>
<proteinExistence type="predicted"/>
<name>A0A7G9RX57_9FIRM</name>
<dbReference type="CDD" id="cd00383">
    <property type="entry name" value="trans_reg_C"/>
    <property type="match status" value="1"/>
</dbReference>
<dbReference type="AlphaFoldDB" id="A0A7G9RX57"/>
<evidence type="ECO:0000256" key="3">
    <source>
        <dbReference type="ARBA" id="ARBA00023163"/>
    </source>
</evidence>
<feature type="domain" description="OmpR/PhoB-type" evidence="7">
    <location>
        <begin position="127"/>
        <end position="225"/>
    </location>
</feature>
<dbReference type="InterPro" id="IPR001867">
    <property type="entry name" value="OmpR/PhoB-type_DNA-bd"/>
</dbReference>
<dbReference type="EMBL" id="CP060715">
    <property type="protein sequence ID" value="QNN60182.1"/>
    <property type="molecule type" value="Genomic_DNA"/>
</dbReference>
<keyword evidence="4" id="KW-0597">Phosphoprotein</keyword>
<evidence type="ECO:0000259" key="6">
    <source>
        <dbReference type="PROSITE" id="PS50110"/>
    </source>
</evidence>
<dbReference type="Pfam" id="PF00486">
    <property type="entry name" value="Trans_reg_C"/>
    <property type="match status" value="1"/>
</dbReference>
<dbReference type="GO" id="GO:0006355">
    <property type="term" value="P:regulation of DNA-templated transcription"/>
    <property type="evidence" value="ECO:0007669"/>
    <property type="project" value="InterPro"/>
</dbReference>
<dbReference type="PROSITE" id="PS50110">
    <property type="entry name" value="RESPONSE_REGULATORY"/>
    <property type="match status" value="1"/>
</dbReference>
<dbReference type="KEGG" id="eio:H9L01_07350"/>
<feature type="domain" description="Response regulatory" evidence="6">
    <location>
        <begin position="5"/>
        <end position="118"/>
    </location>
</feature>
<gene>
    <name evidence="8" type="ORF">H9L01_07350</name>
</gene>
<reference evidence="8 9" key="1">
    <citation type="submission" date="2020-08" db="EMBL/GenBank/DDBJ databases">
        <title>Genome sequence of Erysipelothrix inopinata DSM 15511T.</title>
        <authorList>
            <person name="Hyun D.-W."/>
            <person name="Bae J.-W."/>
        </authorList>
    </citation>
    <scope>NUCLEOTIDE SEQUENCE [LARGE SCALE GENOMIC DNA]</scope>
    <source>
        <strain evidence="8 9">DSM 15511</strain>
    </source>
</reference>
<dbReference type="GO" id="GO:0005829">
    <property type="term" value="C:cytosol"/>
    <property type="evidence" value="ECO:0007669"/>
    <property type="project" value="TreeGrafter"/>
</dbReference>
<dbReference type="Gene3D" id="1.10.10.10">
    <property type="entry name" value="Winged helix-like DNA-binding domain superfamily/Winged helix DNA-binding domain"/>
    <property type="match status" value="1"/>
</dbReference>
<accession>A0A7G9RX57</accession>
<dbReference type="InterPro" id="IPR011006">
    <property type="entry name" value="CheY-like_superfamily"/>
</dbReference>
<evidence type="ECO:0000256" key="4">
    <source>
        <dbReference type="PROSITE-ProRule" id="PRU00169"/>
    </source>
</evidence>
<dbReference type="SMART" id="SM00448">
    <property type="entry name" value="REC"/>
    <property type="match status" value="1"/>
</dbReference>
<dbReference type="InterPro" id="IPR039420">
    <property type="entry name" value="WalR-like"/>
</dbReference>
<sequence length="228" mass="26028">MSKHTILVIEDDVKVRKFIVSTLEYNDYHVIESGTGQHGITLMNANNPDLILLDLGLPDLDGIEVIKVIRSYLNIPIIILSARTEDNDKVVALDLGADDYLTKPFSVDELLARLRANLRRSQNQSSEQVLSNGKLVMDPSLGVAWLNQQELHLTPIEFKLLELFMMNQDKVLSYNTILKAVWGYYSDNIPALRVFVTTLRRKLEKYDEDHNYIQTHVGVGYRMIKIEG</sequence>
<evidence type="ECO:0000256" key="5">
    <source>
        <dbReference type="PROSITE-ProRule" id="PRU01091"/>
    </source>
</evidence>
<dbReference type="GO" id="GO:0000156">
    <property type="term" value="F:phosphorelay response regulator activity"/>
    <property type="evidence" value="ECO:0007669"/>
    <property type="project" value="TreeGrafter"/>
</dbReference>
<dbReference type="GO" id="GO:0000976">
    <property type="term" value="F:transcription cis-regulatory region binding"/>
    <property type="evidence" value="ECO:0007669"/>
    <property type="project" value="TreeGrafter"/>
</dbReference>
<keyword evidence="2 5" id="KW-0238">DNA-binding</keyword>
<feature type="modified residue" description="4-aspartylphosphate" evidence="4">
    <location>
        <position position="54"/>
    </location>
</feature>
<dbReference type="PANTHER" id="PTHR48111:SF50">
    <property type="entry name" value="KDP OPERON TRANSCRIPTIONAL REGULATORY PROTEIN KDPE"/>
    <property type="match status" value="1"/>
</dbReference>
<dbReference type="InterPro" id="IPR036388">
    <property type="entry name" value="WH-like_DNA-bd_sf"/>
</dbReference>
<dbReference type="PROSITE" id="PS51755">
    <property type="entry name" value="OMPR_PHOB"/>
    <property type="match status" value="1"/>
</dbReference>
<dbReference type="Gene3D" id="6.10.250.690">
    <property type="match status" value="1"/>
</dbReference>
<protein>
    <submittedName>
        <fullName evidence="8">Response regulator transcription factor</fullName>
    </submittedName>
</protein>
<dbReference type="SUPFAM" id="SSF52172">
    <property type="entry name" value="CheY-like"/>
    <property type="match status" value="1"/>
</dbReference>
<dbReference type="GO" id="GO:0032993">
    <property type="term" value="C:protein-DNA complex"/>
    <property type="evidence" value="ECO:0007669"/>
    <property type="project" value="TreeGrafter"/>
</dbReference>
<dbReference type="Pfam" id="PF00072">
    <property type="entry name" value="Response_reg"/>
    <property type="match status" value="1"/>
</dbReference>
<dbReference type="InterPro" id="IPR001789">
    <property type="entry name" value="Sig_transdc_resp-reg_receiver"/>
</dbReference>
<evidence type="ECO:0000256" key="2">
    <source>
        <dbReference type="ARBA" id="ARBA00023125"/>
    </source>
</evidence>
<dbReference type="Gene3D" id="3.40.50.2300">
    <property type="match status" value="1"/>
</dbReference>
<organism evidence="8 9">
    <name type="scientific">Erysipelothrix inopinata</name>
    <dbReference type="NCBI Taxonomy" id="225084"/>
    <lineage>
        <taxon>Bacteria</taxon>
        <taxon>Bacillati</taxon>
        <taxon>Bacillota</taxon>
        <taxon>Erysipelotrichia</taxon>
        <taxon>Erysipelotrichales</taxon>
        <taxon>Erysipelotrichaceae</taxon>
        <taxon>Erysipelothrix</taxon>
    </lineage>
</organism>
<keyword evidence="3" id="KW-0804">Transcription</keyword>